<keyword evidence="5" id="KW-0598">Phosphotransferase system</keyword>
<dbReference type="PANTHER" id="PTHR45008:SF1">
    <property type="entry name" value="PTS SYSTEM GLUCOSE-SPECIFIC EIIA COMPONENT"/>
    <property type="match status" value="1"/>
</dbReference>
<evidence type="ECO:0000256" key="2">
    <source>
        <dbReference type="ARBA" id="ARBA00022448"/>
    </source>
</evidence>
<sequence length="169" mass="18168">MLKKLFGLGKKEEKNGQTQEVIFAPISGELVPLENVPDPMFAQKMMGDGFAIEPSEGVALAPVSGRVIQVFPTKHAIGLKTDSGIEILLHIGLDTVNMKGDGFTSHVKEGDYVQVGDLLVEFDLELVKANATSTITPIVITNMDAVKDLHKETGLETVAGQTLLLTLKL</sequence>
<dbReference type="PANTHER" id="PTHR45008">
    <property type="entry name" value="PTS SYSTEM GLUCOSE-SPECIFIC EIIA COMPONENT"/>
    <property type="match status" value="1"/>
</dbReference>
<dbReference type="NCBIfam" id="TIGR00830">
    <property type="entry name" value="PTBA"/>
    <property type="match status" value="1"/>
</dbReference>
<dbReference type="RefSeq" id="WP_034743864.1">
    <property type="nucleotide sequence ID" value="NZ_BAUT01000010.1"/>
</dbReference>
<dbReference type="FunFam" id="2.70.70.10:FF:000001">
    <property type="entry name" value="PTS system glucose-specific IIA component"/>
    <property type="match status" value="1"/>
</dbReference>
<gene>
    <name evidence="8" type="ORF">JCM9140_1428</name>
</gene>
<dbReference type="InterPro" id="IPR001127">
    <property type="entry name" value="PTS_EIIA_1_perm"/>
</dbReference>
<dbReference type="Proteomes" id="UP000018890">
    <property type="component" value="Unassembled WGS sequence"/>
</dbReference>
<dbReference type="AlphaFoldDB" id="W4Q165"/>
<dbReference type="CDD" id="cd00210">
    <property type="entry name" value="PTS_IIA_glc"/>
    <property type="match status" value="1"/>
</dbReference>
<dbReference type="GO" id="GO:0016301">
    <property type="term" value="F:kinase activity"/>
    <property type="evidence" value="ECO:0007669"/>
    <property type="project" value="UniProtKB-KW"/>
</dbReference>
<feature type="domain" description="PTS EIIA type-1" evidence="7">
    <location>
        <begin position="38"/>
        <end position="142"/>
    </location>
</feature>
<reference evidence="8" key="1">
    <citation type="journal article" date="2014" name="Genome Announc.">
        <title>Draft Genome Sequences of Three Alkaliphilic Bacillus Strains, Bacillus wakoensis JCM 9140T, Bacillus akibai JCM 9157T, and Bacillus hemicellulosilyticus JCM 9152T.</title>
        <authorList>
            <person name="Yuki M."/>
            <person name="Oshima K."/>
            <person name="Suda W."/>
            <person name="Oshida Y."/>
            <person name="Kitamura K."/>
            <person name="Iida T."/>
            <person name="Hattori M."/>
            <person name="Ohkuma M."/>
        </authorList>
    </citation>
    <scope>NUCLEOTIDE SEQUENCE [LARGE SCALE GENOMIC DNA]</scope>
    <source>
        <strain evidence="8">JCM 9140</strain>
    </source>
</reference>
<evidence type="ECO:0000256" key="1">
    <source>
        <dbReference type="ARBA" id="ARBA00004496"/>
    </source>
</evidence>
<keyword evidence="6" id="KW-0418">Kinase</keyword>
<accession>W4Q165</accession>
<dbReference type="PROSITE" id="PS51093">
    <property type="entry name" value="PTS_EIIA_TYPE_1"/>
    <property type="match status" value="1"/>
</dbReference>
<name>W4Q165_9BACI</name>
<keyword evidence="3" id="KW-0762">Sugar transport</keyword>
<comment type="subcellular location">
    <subcellularLocation>
        <location evidence="1">Cytoplasm</location>
    </subcellularLocation>
</comment>
<proteinExistence type="predicted"/>
<dbReference type="Gene3D" id="2.70.70.10">
    <property type="entry name" value="Glucose Permease (Domain IIA)"/>
    <property type="match status" value="1"/>
</dbReference>
<dbReference type="STRING" id="1236970.JCM9140_1428"/>
<dbReference type="PROSITE" id="PS00371">
    <property type="entry name" value="PTS_EIIA_TYPE_1_HIS"/>
    <property type="match status" value="1"/>
</dbReference>
<keyword evidence="4" id="KW-0808">Transferase</keyword>
<dbReference type="GO" id="GO:0009401">
    <property type="term" value="P:phosphoenolpyruvate-dependent sugar phosphotransferase system"/>
    <property type="evidence" value="ECO:0007669"/>
    <property type="project" value="UniProtKB-KW"/>
</dbReference>
<dbReference type="InterPro" id="IPR011055">
    <property type="entry name" value="Dup_hybrid_motif"/>
</dbReference>
<protein>
    <submittedName>
        <fullName evidence="8">PTS system</fullName>
    </submittedName>
</protein>
<dbReference type="Pfam" id="PF00358">
    <property type="entry name" value="PTS_EIIA_1"/>
    <property type="match status" value="1"/>
</dbReference>
<dbReference type="SUPFAM" id="SSF51261">
    <property type="entry name" value="Duplicated hybrid motif"/>
    <property type="match status" value="1"/>
</dbReference>
<dbReference type="InterPro" id="IPR050890">
    <property type="entry name" value="PTS_EIIA_component"/>
</dbReference>
<dbReference type="EMBL" id="BAUT01000010">
    <property type="protein sequence ID" value="GAE25433.1"/>
    <property type="molecule type" value="Genomic_DNA"/>
</dbReference>
<evidence type="ECO:0000259" key="7">
    <source>
        <dbReference type="PROSITE" id="PS51093"/>
    </source>
</evidence>
<evidence type="ECO:0000256" key="5">
    <source>
        <dbReference type="ARBA" id="ARBA00022683"/>
    </source>
</evidence>
<evidence type="ECO:0000256" key="4">
    <source>
        <dbReference type="ARBA" id="ARBA00022679"/>
    </source>
</evidence>
<evidence type="ECO:0000313" key="8">
    <source>
        <dbReference type="EMBL" id="GAE25433.1"/>
    </source>
</evidence>
<dbReference type="GO" id="GO:0005737">
    <property type="term" value="C:cytoplasm"/>
    <property type="evidence" value="ECO:0007669"/>
    <property type="project" value="UniProtKB-SubCell"/>
</dbReference>
<evidence type="ECO:0000256" key="3">
    <source>
        <dbReference type="ARBA" id="ARBA00022597"/>
    </source>
</evidence>
<dbReference type="OrthoDB" id="92465at2"/>
<comment type="caution">
    <text evidence="8">The sequence shown here is derived from an EMBL/GenBank/DDBJ whole genome shotgun (WGS) entry which is preliminary data.</text>
</comment>
<evidence type="ECO:0000313" key="9">
    <source>
        <dbReference type="Proteomes" id="UP000018890"/>
    </source>
</evidence>
<keyword evidence="9" id="KW-1185">Reference proteome</keyword>
<keyword evidence="2" id="KW-0813">Transport</keyword>
<evidence type="ECO:0000256" key="6">
    <source>
        <dbReference type="ARBA" id="ARBA00022777"/>
    </source>
</evidence>
<organism evidence="8 9">
    <name type="scientific">Halalkalibacter wakoensis JCM 9140</name>
    <dbReference type="NCBI Taxonomy" id="1236970"/>
    <lineage>
        <taxon>Bacteria</taxon>
        <taxon>Bacillati</taxon>
        <taxon>Bacillota</taxon>
        <taxon>Bacilli</taxon>
        <taxon>Bacillales</taxon>
        <taxon>Bacillaceae</taxon>
        <taxon>Halalkalibacter</taxon>
    </lineage>
</organism>